<dbReference type="Proteomes" id="UP000321386">
    <property type="component" value="Unassembled WGS sequence"/>
</dbReference>
<name>A0A510UUF0_9CELL</name>
<organism evidence="2 3">
    <name type="scientific">Cellulomonas persica</name>
    <dbReference type="NCBI Taxonomy" id="76861"/>
    <lineage>
        <taxon>Bacteria</taxon>
        <taxon>Bacillati</taxon>
        <taxon>Actinomycetota</taxon>
        <taxon>Actinomycetes</taxon>
        <taxon>Micrococcales</taxon>
        <taxon>Cellulomonadaceae</taxon>
        <taxon>Cellulomonas</taxon>
    </lineage>
</organism>
<accession>A0A510UUF0</accession>
<sequence>MQYKIGRATKGYKVKVTVTTSAGRTCSTSFTPPLTPAPEPSRSDLRQRCRRSWLA</sequence>
<keyword evidence="3" id="KW-1185">Reference proteome</keyword>
<feature type="region of interest" description="Disordered" evidence="1">
    <location>
        <begin position="25"/>
        <end position="55"/>
    </location>
</feature>
<gene>
    <name evidence="2" type="ORF">CPE01_19910</name>
</gene>
<evidence type="ECO:0000313" key="2">
    <source>
        <dbReference type="EMBL" id="GEK18258.1"/>
    </source>
</evidence>
<evidence type="ECO:0000256" key="1">
    <source>
        <dbReference type="SAM" id="MobiDB-lite"/>
    </source>
</evidence>
<dbReference type="EMBL" id="BJUA01000008">
    <property type="protein sequence ID" value="GEK18258.1"/>
    <property type="molecule type" value="Genomic_DNA"/>
</dbReference>
<evidence type="ECO:0000313" key="3">
    <source>
        <dbReference type="Proteomes" id="UP000321386"/>
    </source>
</evidence>
<protein>
    <submittedName>
        <fullName evidence="2">Uncharacterized protein</fullName>
    </submittedName>
</protein>
<reference evidence="2 3" key="1">
    <citation type="submission" date="2019-07" db="EMBL/GenBank/DDBJ databases">
        <title>Whole genome shotgun sequence of Cellulomonas persica NBRC 101101.</title>
        <authorList>
            <person name="Hosoyama A."/>
            <person name="Uohara A."/>
            <person name="Ohji S."/>
            <person name="Ichikawa N."/>
        </authorList>
    </citation>
    <scope>NUCLEOTIDE SEQUENCE [LARGE SCALE GENOMIC DNA]</scope>
    <source>
        <strain evidence="2 3">NBRC 101101</strain>
    </source>
</reference>
<comment type="caution">
    <text evidence="2">The sequence shown here is derived from an EMBL/GenBank/DDBJ whole genome shotgun (WGS) entry which is preliminary data.</text>
</comment>
<proteinExistence type="predicted"/>
<dbReference type="AlphaFoldDB" id="A0A510UUF0"/>